<reference evidence="2" key="1">
    <citation type="submission" date="2017-02" db="UniProtKB">
        <authorList>
            <consortium name="WormBaseParasite"/>
        </authorList>
    </citation>
    <scope>IDENTIFICATION</scope>
</reference>
<sequence length="105" mass="11763">MFFFKKQSDGKLFIYGYKPSKGHAMLRRKSLHTILHSSRLSTSTRQLRLRVCVCLAHTPCPLALTPISGAQATARGNSSARPLAIDYRCHWSAGACGSRFSRLYF</sequence>
<evidence type="ECO:0000313" key="2">
    <source>
        <dbReference type="WBParaSite" id="ALUE_0001881001-mRNA-1"/>
    </source>
</evidence>
<name>A0A0M3IJI2_ASCLU</name>
<proteinExistence type="predicted"/>
<keyword evidence="1" id="KW-1185">Reference proteome</keyword>
<evidence type="ECO:0000313" key="1">
    <source>
        <dbReference type="Proteomes" id="UP000036681"/>
    </source>
</evidence>
<organism evidence="1 2">
    <name type="scientific">Ascaris lumbricoides</name>
    <name type="common">Giant roundworm</name>
    <dbReference type="NCBI Taxonomy" id="6252"/>
    <lineage>
        <taxon>Eukaryota</taxon>
        <taxon>Metazoa</taxon>
        <taxon>Ecdysozoa</taxon>
        <taxon>Nematoda</taxon>
        <taxon>Chromadorea</taxon>
        <taxon>Rhabditida</taxon>
        <taxon>Spirurina</taxon>
        <taxon>Ascaridomorpha</taxon>
        <taxon>Ascaridoidea</taxon>
        <taxon>Ascarididae</taxon>
        <taxon>Ascaris</taxon>
    </lineage>
</organism>
<dbReference type="WBParaSite" id="ALUE_0001881001-mRNA-1">
    <property type="protein sequence ID" value="ALUE_0001881001-mRNA-1"/>
    <property type="gene ID" value="ALUE_0001881001"/>
</dbReference>
<dbReference type="Proteomes" id="UP000036681">
    <property type="component" value="Unplaced"/>
</dbReference>
<protein>
    <submittedName>
        <fullName evidence="2">Uncharacterized protein</fullName>
    </submittedName>
</protein>
<accession>A0A0M3IJI2</accession>
<dbReference type="AlphaFoldDB" id="A0A0M3IJI2"/>